<name>A0A833QZH5_9POAL</name>
<dbReference type="GO" id="GO:0003729">
    <property type="term" value="F:mRNA binding"/>
    <property type="evidence" value="ECO:0007669"/>
    <property type="project" value="InterPro"/>
</dbReference>
<evidence type="ECO:0000256" key="1">
    <source>
        <dbReference type="SAM" id="MobiDB-lite"/>
    </source>
</evidence>
<evidence type="ECO:0000313" key="2">
    <source>
        <dbReference type="EMBL" id="KAF3339230.1"/>
    </source>
</evidence>
<comment type="caution">
    <text evidence="2">The sequence shown here is derived from an EMBL/GenBank/DDBJ whole genome shotgun (WGS) entry which is preliminary data.</text>
</comment>
<proteinExistence type="predicted"/>
<dbReference type="GO" id="GO:0032451">
    <property type="term" value="F:demethylase activity"/>
    <property type="evidence" value="ECO:0007669"/>
    <property type="project" value="InterPro"/>
</dbReference>
<dbReference type="OrthoDB" id="770030at2759"/>
<accession>A0A833QZH5</accession>
<gene>
    <name evidence="2" type="ORF">FCM35_KLT16701</name>
</gene>
<dbReference type="PANTHER" id="PTHR31447:SF23">
    <property type="entry name" value="2-OXOGLUTARATE AND FE(II)-DEPENDENT OXYGENASE SUPERFAMILY PROTEIN"/>
    <property type="match status" value="1"/>
</dbReference>
<evidence type="ECO:0000313" key="3">
    <source>
        <dbReference type="Proteomes" id="UP000623129"/>
    </source>
</evidence>
<dbReference type="GO" id="GO:0006402">
    <property type="term" value="P:mRNA catabolic process"/>
    <property type="evidence" value="ECO:0007669"/>
    <property type="project" value="InterPro"/>
</dbReference>
<feature type="region of interest" description="Disordered" evidence="1">
    <location>
        <begin position="1"/>
        <end position="181"/>
    </location>
</feature>
<sequence length="283" mass="34629">MDKRRGEIREKIKRIEAREGIRDQRGRMEELRRVEREKKQIIESREGRRERGRMEELIRGQGRDIRERMEDWRNHGREDRHSRGHMSDKRERPDELIDHRREKRPRSDVETEDRERRRAEFDNVKRREERQKIESRGHMREKRERPDELRDHRREKRQRSDGETDDREKRRYESHHVKRRGDQRIEIRDGLTPRERLTSLSALNQISGRLSADKEENKEKRLCQVFEHLDNVKGKRVNILAGLELHTDVFNPTEQAIITDFVFGMQRLGQQKQLKRFCSSFFA</sequence>
<dbReference type="Proteomes" id="UP000623129">
    <property type="component" value="Unassembled WGS sequence"/>
</dbReference>
<dbReference type="PANTHER" id="PTHR31447">
    <property type="entry name" value="HYDROXYPROLINE-RICH GLYCOPROTEIN FAMILY PROTEIN-RELATED"/>
    <property type="match status" value="1"/>
</dbReference>
<dbReference type="InterPro" id="IPR044842">
    <property type="entry name" value="ALKBH9B/ALKBH10B-like"/>
</dbReference>
<dbReference type="AlphaFoldDB" id="A0A833QZH5"/>
<organism evidence="2 3">
    <name type="scientific">Carex littledalei</name>
    <dbReference type="NCBI Taxonomy" id="544730"/>
    <lineage>
        <taxon>Eukaryota</taxon>
        <taxon>Viridiplantae</taxon>
        <taxon>Streptophyta</taxon>
        <taxon>Embryophyta</taxon>
        <taxon>Tracheophyta</taxon>
        <taxon>Spermatophyta</taxon>
        <taxon>Magnoliopsida</taxon>
        <taxon>Liliopsida</taxon>
        <taxon>Poales</taxon>
        <taxon>Cyperaceae</taxon>
        <taxon>Cyperoideae</taxon>
        <taxon>Cariceae</taxon>
        <taxon>Carex</taxon>
        <taxon>Carex subgen. Euthyceras</taxon>
    </lineage>
</organism>
<keyword evidence="3" id="KW-1185">Reference proteome</keyword>
<dbReference type="EMBL" id="SWLB01000004">
    <property type="protein sequence ID" value="KAF3339230.1"/>
    <property type="molecule type" value="Genomic_DNA"/>
</dbReference>
<reference evidence="2" key="1">
    <citation type="submission" date="2020-01" db="EMBL/GenBank/DDBJ databases">
        <title>Genome sequence of Kobresia littledalei, the first chromosome-level genome in the family Cyperaceae.</title>
        <authorList>
            <person name="Qu G."/>
        </authorList>
    </citation>
    <scope>NUCLEOTIDE SEQUENCE</scope>
    <source>
        <strain evidence="2">C.B.Clarke</strain>
        <tissue evidence="2">Leaf</tissue>
    </source>
</reference>
<protein>
    <submittedName>
        <fullName evidence="2">Oxidoreductase, 2OG-Fe(II) oxygenase family protein</fullName>
    </submittedName>
</protein>